<reference evidence="1 2" key="1">
    <citation type="submission" date="2016-03" db="EMBL/GenBank/DDBJ databases">
        <title>Genome sequence of Nesiotobacter sp. nov., a moderately halophilic alphaproteobacterium isolated from the Yellow Sea, China.</title>
        <authorList>
            <person name="Zhang G."/>
            <person name="Zhang R."/>
        </authorList>
    </citation>
    <scope>NUCLEOTIDE SEQUENCE [LARGE SCALE GENOMIC DNA]</scope>
    <source>
        <strain evidence="1 2">WB1-6</strain>
    </source>
</reference>
<name>A0A1U7JHS4_9HYPH</name>
<keyword evidence="2" id="KW-1185">Reference proteome</keyword>
<accession>A0A1U7JHS4</accession>
<dbReference type="PANTHER" id="PTHR10091">
    <property type="entry name" value="ALDOSE-1-EPIMERASE"/>
    <property type="match status" value="1"/>
</dbReference>
<evidence type="ECO:0000313" key="1">
    <source>
        <dbReference type="EMBL" id="OKL44201.1"/>
    </source>
</evidence>
<evidence type="ECO:0008006" key="3">
    <source>
        <dbReference type="Google" id="ProtNLM"/>
    </source>
</evidence>
<dbReference type="SUPFAM" id="SSF74650">
    <property type="entry name" value="Galactose mutarotase-like"/>
    <property type="match status" value="1"/>
</dbReference>
<dbReference type="GO" id="GO:0033499">
    <property type="term" value="P:galactose catabolic process via UDP-galactose, Leloir pathway"/>
    <property type="evidence" value="ECO:0007669"/>
    <property type="project" value="TreeGrafter"/>
</dbReference>
<dbReference type="GO" id="GO:0004034">
    <property type="term" value="F:aldose 1-epimerase activity"/>
    <property type="evidence" value="ECO:0007669"/>
    <property type="project" value="TreeGrafter"/>
</dbReference>
<dbReference type="AlphaFoldDB" id="A0A1U7JHS4"/>
<dbReference type="InterPro" id="IPR014718">
    <property type="entry name" value="GH-type_carb-bd"/>
</dbReference>
<organism evidence="1 2">
    <name type="scientific">Pseudovibrio exalbescens</name>
    <dbReference type="NCBI Taxonomy" id="197461"/>
    <lineage>
        <taxon>Bacteria</taxon>
        <taxon>Pseudomonadati</taxon>
        <taxon>Pseudomonadota</taxon>
        <taxon>Alphaproteobacteria</taxon>
        <taxon>Hyphomicrobiales</taxon>
        <taxon>Stappiaceae</taxon>
        <taxon>Pseudovibrio</taxon>
    </lineage>
</organism>
<dbReference type="Proteomes" id="UP000185783">
    <property type="component" value="Unassembled WGS sequence"/>
</dbReference>
<dbReference type="PANTHER" id="PTHR10091:SF0">
    <property type="entry name" value="GALACTOSE MUTAROTASE"/>
    <property type="match status" value="1"/>
</dbReference>
<dbReference type="EMBL" id="LVVZ01000014">
    <property type="protein sequence ID" value="OKL44201.1"/>
    <property type="molecule type" value="Genomic_DNA"/>
</dbReference>
<comment type="caution">
    <text evidence="1">The sequence shown here is derived from an EMBL/GenBank/DDBJ whole genome shotgun (WGS) entry which is preliminary data.</text>
</comment>
<protein>
    <recommendedName>
        <fullName evidence="3">Aldose 1-epimerase</fullName>
    </recommendedName>
</protein>
<dbReference type="InterPro" id="IPR011013">
    <property type="entry name" value="Gal_mutarotase_sf_dom"/>
</dbReference>
<dbReference type="STRING" id="197461.A3843_07195"/>
<dbReference type="Pfam" id="PF01263">
    <property type="entry name" value="Aldose_epim"/>
    <property type="match status" value="1"/>
</dbReference>
<evidence type="ECO:0000313" key="2">
    <source>
        <dbReference type="Proteomes" id="UP000185783"/>
    </source>
</evidence>
<dbReference type="RefSeq" id="WP_028481799.1">
    <property type="nucleotide sequence ID" value="NZ_LVVZ01000014.1"/>
</dbReference>
<dbReference type="InterPro" id="IPR008183">
    <property type="entry name" value="Aldose_1/G6P_1-epimerase"/>
</dbReference>
<sequence>MVLRKFGHLANKQEVQEIILRRGQLTASVLTYGAAIRSLTFEGREIALGFDSIEDYLRYAPDLGAILSTEEDPDQSPTKMQSWNNWPDLHLWTLEEAAADRVRLSLSVPIGAADKGERAELICQYILMPNNTLRIELEGHSDKEAYFNPRFHGVFNLSPTQKLETHCVSIPASGYSSPVSGKAAWLQIADVEGTRYDLRNAHRMASDAGRPLDVTYYMRLNRLTVPELSAVVQEDTTGTKMEVWSTEPGLVYREGLSIRPGSHCRAPNQPARQGFSIEPQGWPRTKEKHEFSNVILKPGEVYKQRTEFRFS</sequence>
<proteinExistence type="predicted"/>
<dbReference type="GO" id="GO:0006006">
    <property type="term" value="P:glucose metabolic process"/>
    <property type="evidence" value="ECO:0007669"/>
    <property type="project" value="TreeGrafter"/>
</dbReference>
<dbReference type="OrthoDB" id="9779408at2"/>
<dbReference type="GO" id="GO:0030246">
    <property type="term" value="F:carbohydrate binding"/>
    <property type="evidence" value="ECO:0007669"/>
    <property type="project" value="InterPro"/>
</dbReference>
<dbReference type="Gene3D" id="2.70.98.10">
    <property type="match status" value="2"/>
</dbReference>
<gene>
    <name evidence="1" type="ORF">A3843_07195</name>
</gene>